<evidence type="ECO:0000259" key="4">
    <source>
        <dbReference type="PROSITE" id="PS50234"/>
    </source>
</evidence>
<dbReference type="AlphaFoldDB" id="A0A8B8DKU8"/>
<gene>
    <name evidence="6" type="primary">LOC111126950</name>
</gene>
<proteinExistence type="predicted"/>
<dbReference type="Gene3D" id="3.40.50.410">
    <property type="entry name" value="von Willebrand factor, type A domain"/>
    <property type="match status" value="1"/>
</dbReference>
<dbReference type="PRINTS" id="PR00453">
    <property type="entry name" value="VWFADOMAIN"/>
</dbReference>
<name>A0A8B8DKU8_CRAVI</name>
<dbReference type="KEGG" id="cvn:111126950"/>
<dbReference type="PANTHER" id="PTHR24020">
    <property type="entry name" value="COLLAGEN ALPHA"/>
    <property type="match status" value="1"/>
</dbReference>
<protein>
    <submittedName>
        <fullName evidence="6">Probable transcription-associated protein 1</fullName>
    </submittedName>
</protein>
<feature type="domain" description="VWFA" evidence="4">
    <location>
        <begin position="23"/>
        <end position="206"/>
    </location>
</feature>
<evidence type="ECO:0000256" key="1">
    <source>
        <dbReference type="SAM" id="MobiDB-lite"/>
    </source>
</evidence>
<feature type="chain" id="PRO_5034389579" evidence="3">
    <location>
        <begin position="20"/>
        <end position="401"/>
    </location>
</feature>
<dbReference type="OrthoDB" id="6155742at2759"/>
<dbReference type="PANTHER" id="PTHR24020:SF20">
    <property type="entry name" value="PH DOMAIN-CONTAINING PROTEIN"/>
    <property type="match status" value="1"/>
</dbReference>
<dbReference type="InterPro" id="IPR002035">
    <property type="entry name" value="VWF_A"/>
</dbReference>
<dbReference type="Pfam" id="PF00092">
    <property type="entry name" value="VWA"/>
    <property type="match status" value="1"/>
</dbReference>
<keyword evidence="2" id="KW-1133">Transmembrane helix</keyword>
<evidence type="ECO:0000313" key="6">
    <source>
        <dbReference type="RefSeq" id="XP_022327611.1"/>
    </source>
</evidence>
<reference evidence="6" key="1">
    <citation type="submission" date="2025-08" db="UniProtKB">
        <authorList>
            <consortium name="RefSeq"/>
        </authorList>
    </citation>
    <scope>IDENTIFICATION</scope>
    <source>
        <tissue evidence="6">Whole sample</tissue>
    </source>
</reference>
<dbReference type="InterPro" id="IPR050525">
    <property type="entry name" value="ECM_Assembly_Org"/>
</dbReference>
<dbReference type="SUPFAM" id="SSF53300">
    <property type="entry name" value="vWA-like"/>
    <property type="match status" value="1"/>
</dbReference>
<evidence type="ECO:0000256" key="3">
    <source>
        <dbReference type="SAM" id="SignalP"/>
    </source>
</evidence>
<evidence type="ECO:0000313" key="5">
    <source>
        <dbReference type="Proteomes" id="UP000694844"/>
    </source>
</evidence>
<dbReference type="SMART" id="SM00327">
    <property type="entry name" value="VWA"/>
    <property type="match status" value="1"/>
</dbReference>
<feature type="signal peptide" evidence="3">
    <location>
        <begin position="1"/>
        <end position="19"/>
    </location>
</feature>
<dbReference type="PROSITE" id="PS50234">
    <property type="entry name" value="VWFA"/>
    <property type="match status" value="1"/>
</dbReference>
<keyword evidence="5" id="KW-1185">Reference proteome</keyword>
<organism evidence="5 6">
    <name type="scientific">Crassostrea virginica</name>
    <name type="common">Eastern oyster</name>
    <dbReference type="NCBI Taxonomy" id="6565"/>
    <lineage>
        <taxon>Eukaryota</taxon>
        <taxon>Metazoa</taxon>
        <taxon>Spiralia</taxon>
        <taxon>Lophotrochozoa</taxon>
        <taxon>Mollusca</taxon>
        <taxon>Bivalvia</taxon>
        <taxon>Autobranchia</taxon>
        <taxon>Pteriomorphia</taxon>
        <taxon>Ostreida</taxon>
        <taxon>Ostreoidea</taxon>
        <taxon>Ostreidae</taxon>
        <taxon>Crassostrea</taxon>
    </lineage>
</organism>
<evidence type="ECO:0000256" key="2">
    <source>
        <dbReference type="SAM" id="Phobius"/>
    </source>
</evidence>
<dbReference type="GeneID" id="111126950"/>
<keyword evidence="3" id="KW-0732">Signal</keyword>
<dbReference type="RefSeq" id="XP_022327611.1">
    <property type="nucleotide sequence ID" value="XM_022471903.1"/>
</dbReference>
<keyword evidence="2" id="KW-0812">Transmembrane</keyword>
<feature type="region of interest" description="Disordered" evidence="1">
    <location>
        <begin position="302"/>
        <end position="334"/>
    </location>
</feature>
<sequence>MTRIPGVLALFFLVSITLCIQNDVVFVIDISGSLSQENLNYSVDLLYDVTEFLTIGPSDIKISIVTFSNTSVVRHNFNNLSTRSDVLSALQSLKSLTTAGGTKTYLALDESHDLLTQASSGMRSGANKTVVVLTDGRSDNLLLTSASATTLHNDGIEVFSVGVGTEVFYDKTELYAIASDPDSYYQHDMENFIHLCNMVPTLVSKLDPSLSAITLAPDCVTTTTTTASPKKGKVTVAPDTTTVADTTTTTADTTITTVASTTTTAATTTTSAATTTTTAATITTAAATTSDDATTTVAATTTSASATTTAAGGTSSVASNAQSQSSTASGDSSSSIPIIVVGATASLLLLSSIPGGYFLYKAALRRKIRLEEKEEEVENAIQPYEHSVPKHLGPGKPAWQA</sequence>
<dbReference type="Proteomes" id="UP000694844">
    <property type="component" value="Chromosome 3"/>
</dbReference>
<dbReference type="InterPro" id="IPR036465">
    <property type="entry name" value="vWFA_dom_sf"/>
</dbReference>
<keyword evidence="2" id="KW-0472">Membrane</keyword>
<feature type="transmembrane region" description="Helical" evidence="2">
    <location>
        <begin position="336"/>
        <end position="360"/>
    </location>
</feature>
<accession>A0A8B8DKU8</accession>